<proteinExistence type="predicted"/>
<dbReference type="HOGENOM" id="CLU_3005444_0_0_9"/>
<sequence length="68" mass="7775">MSETKYLKEGNLMSKRKIKESENLSCRLDKAIMDQLNELSNKSGLTKTKAVERAIAMYYAQFIQTGKV</sequence>
<dbReference type="KEGG" id="bpb:bpr_II349"/>
<keyword evidence="3" id="KW-1185">Reference proteome</keyword>
<evidence type="ECO:0000313" key="2">
    <source>
        <dbReference type="EMBL" id="ADL36286.1"/>
    </source>
</evidence>
<reference evidence="2 3" key="1">
    <citation type="journal article" date="2010" name="PLoS ONE">
        <title>The glycobiome of the rumen bacterium Butyrivibrio proteoclasticus B316(T) highlights adaptation to a polysaccharide-rich environment.</title>
        <authorList>
            <person name="Kelly W.J."/>
            <person name="Leahy S.C."/>
            <person name="Altermann E."/>
            <person name="Yeoman C.J."/>
            <person name="Dunne J.C."/>
            <person name="Kong Z."/>
            <person name="Pacheco D.M."/>
            <person name="Li D."/>
            <person name="Noel S.J."/>
            <person name="Moon C.D."/>
            <person name="Cookson A.L."/>
            <person name="Attwood G.T."/>
        </authorList>
    </citation>
    <scope>NUCLEOTIDE SEQUENCE [LARGE SCALE GENOMIC DNA]</scope>
    <source>
        <strain evidence="3">ATCC 51982 / DSM 14932 / B316</strain>
        <plasmid evidence="3">Plasmid pCY360</plasmid>
    </source>
</reference>
<dbReference type="Pfam" id="PF01402">
    <property type="entry name" value="RHH_1"/>
    <property type="match status" value="1"/>
</dbReference>
<dbReference type="InterPro" id="IPR002145">
    <property type="entry name" value="CopG"/>
</dbReference>
<dbReference type="AlphaFoldDB" id="E0S4F4"/>
<feature type="domain" description="Ribbon-helix-helix protein CopG" evidence="1">
    <location>
        <begin position="23"/>
        <end position="61"/>
    </location>
</feature>
<dbReference type="Proteomes" id="UP000001299">
    <property type="component" value="Plasmid pCY360"/>
</dbReference>
<name>E0S4F4_BUTPB</name>
<dbReference type="GO" id="GO:0006355">
    <property type="term" value="P:regulation of DNA-templated transcription"/>
    <property type="evidence" value="ECO:0007669"/>
    <property type="project" value="InterPro"/>
</dbReference>
<dbReference type="EMBL" id="CP001812">
    <property type="protein sequence ID" value="ADL36286.1"/>
    <property type="molecule type" value="Genomic_DNA"/>
</dbReference>
<protein>
    <submittedName>
        <fullName evidence="2">Ribbon-helix-helix protein copG family</fullName>
    </submittedName>
</protein>
<gene>
    <name evidence="2" type="ordered locus">bpr_II349</name>
</gene>
<geneLocation type="plasmid" evidence="2 3">
    <name>pCY360</name>
</geneLocation>
<evidence type="ECO:0000313" key="3">
    <source>
        <dbReference type="Proteomes" id="UP000001299"/>
    </source>
</evidence>
<organism evidence="2 3">
    <name type="scientific">Butyrivibrio proteoclasticus (strain ATCC 51982 / DSM 14932 / B316)</name>
    <name type="common">Clostridium proteoclasticum</name>
    <dbReference type="NCBI Taxonomy" id="515622"/>
    <lineage>
        <taxon>Bacteria</taxon>
        <taxon>Bacillati</taxon>
        <taxon>Bacillota</taxon>
        <taxon>Clostridia</taxon>
        <taxon>Lachnospirales</taxon>
        <taxon>Lachnospiraceae</taxon>
        <taxon>Butyrivibrio</taxon>
    </lineage>
</organism>
<evidence type="ECO:0000259" key="1">
    <source>
        <dbReference type="Pfam" id="PF01402"/>
    </source>
</evidence>
<accession>E0S4F4</accession>
<keyword evidence="2" id="KW-0614">Plasmid</keyword>